<gene>
    <name evidence="2" type="ORF">GS4_39_00270</name>
</gene>
<name>M0QR01_9ACTN</name>
<dbReference type="Proteomes" id="UP000011666">
    <property type="component" value="Unassembled WGS sequence"/>
</dbReference>
<feature type="compositionally biased region" description="Basic and acidic residues" evidence="1">
    <location>
        <begin position="56"/>
        <end position="69"/>
    </location>
</feature>
<dbReference type="STRING" id="1223545.GS4_39_00270"/>
<accession>M0QR01</accession>
<dbReference type="AlphaFoldDB" id="M0QR01"/>
<feature type="region of interest" description="Disordered" evidence="1">
    <location>
        <begin position="17"/>
        <end position="69"/>
    </location>
</feature>
<reference evidence="2 3" key="1">
    <citation type="submission" date="2013-01" db="EMBL/GenBank/DDBJ databases">
        <title>Whole genome shotgun sequence of Gordonia soli NBRC 108243.</title>
        <authorList>
            <person name="Isaki-Nakamura S."/>
            <person name="Hosoyama A."/>
            <person name="Tsuchikane K."/>
            <person name="Ando Y."/>
            <person name="Baba S."/>
            <person name="Ohji S."/>
            <person name="Hamada M."/>
            <person name="Tamura T."/>
            <person name="Yamazoe A."/>
            <person name="Yamazaki S."/>
            <person name="Fujita N."/>
        </authorList>
    </citation>
    <scope>NUCLEOTIDE SEQUENCE [LARGE SCALE GENOMIC DNA]</scope>
    <source>
        <strain evidence="2 3">NBRC 108243</strain>
    </source>
</reference>
<sequence length="69" mass="7778">MVVPFCGRRVTVDDRRCEPVPDSTAQYATRRSDPEIVGQPADQRSDLSNDDDVLDIPDRRGHPDLVRLS</sequence>
<evidence type="ECO:0000313" key="2">
    <source>
        <dbReference type="EMBL" id="GAC70696.1"/>
    </source>
</evidence>
<dbReference type="EMBL" id="BANX01000039">
    <property type="protein sequence ID" value="GAC70696.1"/>
    <property type="molecule type" value="Genomic_DNA"/>
</dbReference>
<organism evidence="2 3">
    <name type="scientific">Gordonia soli NBRC 108243</name>
    <dbReference type="NCBI Taxonomy" id="1223545"/>
    <lineage>
        <taxon>Bacteria</taxon>
        <taxon>Bacillati</taxon>
        <taxon>Actinomycetota</taxon>
        <taxon>Actinomycetes</taxon>
        <taxon>Mycobacteriales</taxon>
        <taxon>Gordoniaceae</taxon>
        <taxon>Gordonia</taxon>
    </lineage>
</organism>
<evidence type="ECO:0000313" key="3">
    <source>
        <dbReference type="Proteomes" id="UP000011666"/>
    </source>
</evidence>
<evidence type="ECO:0000256" key="1">
    <source>
        <dbReference type="SAM" id="MobiDB-lite"/>
    </source>
</evidence>
<comment type="caution">
    <text evidence="2">The sequence shown here is derived from an EMBL/GenBank/DDBJ whole genome shotgun (WGS) entry which is preliminary data.</text>
</comment>
<proteinExistence type="predicted"/>
<protein>
    <submittedName>
        <fullName evidence="2">Uncharacterized protein</fullName>
    </submittedName>
</protein>
<keyword evidence="3" id="KW-1185">Reference proteome</keyword>